<feature type="signal peptide" evidence="2">
    <location>
        <begin position="1"/>
        <end position="27"/>
    </location>
</feature>
<organism evidence="3 4">
    <name type="scientific">Reticulomyxa filosa</name>
    <dbReference type="NCBI Taxonomy" id="46433"/>
    <lineage>
        <taxon>Eukaryota</taxon>
        <taxon>Sar</taxon>
        <taxon>Rhizaria</taxon>
        <taxon>Retaria</taxon>
        <taxon>Foraminifera</taxon>
        <taxon>Monothalamids</taxon>
        <taxon>Reticulomyxidae</taxon>
        <taxon>Reticulomyxa</taxon>
    </lineage>
</organism>
<feature type="compositionally biased region" description="Low complexity" evidence="1">
    <location>
        <begin position="36"/>
        <end position="52"/>
    </location>
</feature>
<evidence type="ECO:0000256" key="1">
    <source>
        <dbReference type="SAM" id="MobiDB-lite"/>
    </source>
</evidence>
<dbReference type="AlphaFoldDB" id="X6P528"/>
<accession>X6P528</accession>
<comment type="caution">
    <text evidence="3">The sequence shown here is derived from an EMBL/GenBank/DDBJ whole genome shotgun (WGS) entry which is preliminary data.</text>
</comment>
<reference evidence="3 4" key="1">
    <citation type="journal article" date="2013" name="Curr. Biol.">
        <title>The Genome of the Foraminiferan Reticulomyxa filosa.</title>
        <authorList>
            <person name="Glockner G."/>
            <person name="Hulsmann N."/>
            <person name="Schleicher M."/>
            <person name="Noegel A.A."/>
            <person name="Eichinger L."/>
            <person name="Gallinger C."/>
            <person name="Pawlowski J."/>
            <person name="Sierra R."/>
            <person name="Euteneuer U."/>
            <person name="Pillet L."/>
            <person name="Moustafa A."/>
            <person name="Platzer M."/>
            <person name="Groth M."/>
            <person name="Szafranski K."/>
            <person name="Schliwa M."/>
        </authorList>
    </citation>
    <scope>NUCLEOTIDE SEQUENCE [LARGE SCALE GENOMIC DNA]</scope>
</reference>
<protein>
    <submittedName>
        <fullName evidence="3">Uncharacterized protein</fullName>
    </submittedName>
</protein>
<feature type="non-terminal residue" evidence="3">
    <location>
        <position position="94"/>
    </location>
</feature>
<keyword evidence="4" id="KW-1185">Reference proteome</keyword>
<dbReference type="Proteomes" id="UP000023152">
    <property type="component" value="Unassembled WGS sequence"/>
</dbReference>
<evidence type="ECO:0000313" key="4">
    <source>
        <dbReference type="Proteomes" id="UP000023152"/>
    </source>
</evidence>
<evidence type="ECO:0000313" key="3">
    <source>
        <dbReference type="EMBL" id="ETO32692.1"/>
    </source>
</evidence>
<keyword evidence="2" id="KW-0732">Signal</keyword>
<evidence type="ECO:0000256" key="2">
    <source>
        <dbReference type="SAM" id="SignalP"/>
    </source>
</evidence>
<dbReference type="EMBL" id="ASPP01004000">
    <property type="protein sequence ID" value="ETO32692.1"/>
    <property type="molecule type" value="Genomic_DNA"/>
</dbReference>
<gene>
    <name evidence="3" type="ORF">RFI_04425</name>
</gene>
<feature type="region of interest" description="Disordered" evidence="1">
    <location>
        <begin position="32"/>
        <end position="54"/>
    </location>
</feature>
<feature type="chain" id="PRO_5004975957" evidence="2">
    <location>
        <begin position="28"/>
        <end position="94"/>
    </location>
</feature>
<name>X6P528_RETFI</name>
<proteinExistence type="predicted"/>
<sequence>MKFPFHDNVRVSATHILFILLKSIVIGMQDAKSKKSNSNNDSTSSSSSSSYSLTDERVQQMQKIVQFIWDPFKEAIISERDLCELLPLLEVLAK</sequence>